<reference evidence="2 3" key="1">
    <citation type="submission" date="2020-08" db="EMBL/GenBank/DDBJ databases">
        <title>Sequencing the genomes of 1000 actinobacteria strains.</title>
        <authorList>
            <person name="Klenk H.-P."/>
        </authorList>
    </citation>
    <scope>NUCLEOTIDE SEQUENCE [LARGE SCALE GENOMIC DNA]</scope>
    <source>
        <strain evidence="2 3">DSM 45272</strain>
    </source>
</reference>
<gene>
    <name evidence="2" type="ORF">HDA45_003667</name>
</gene>
<dbReference type="Proteomes" id="UP000580861">
    <property type="component" value="Unassembled WGS sequence"/>
</dbReference>
<dbReference type="Pfam" id="PF03861">
    <property type="entry name" value="ANTAR"/>
    <property type="match status" value="1"/>
</dbReference>
<accession>A0A841B3Z3</accession>
<protein>
    <recommendedName>
        <fullName evidence="1">ANTAR domain-containing protein</fullName>
    </recommendedName>
</protein>
<evidence type="ECO:0000259" key="1">
    <source>
        <dbReference type="PROSITE" id="PS50921"/>
    </source>
</evidence>
<evidence type="ECO:0000313" key="2">
    <source>
        <dbReference type="EMBL" id="MBB5853580.1"/>
    </source>
</evidence>
<dbReference type="AlphaFoldDB" id="A0A841B3Z3"/>
<proteinExistence type="predicted"/>
<evidence type="ECO:0000313" key="3">
    <source>
        <dbReference type="Proteomes" id="UP000580861"/>
    </source>
</evidence>
<dbReference type="Gene3D" id="1.10.10.10">
    <property type="entry name" value="Winged helix-like DNA-binding domain superfamily/Winged helix DNA-binding domain"/>
    <property type="match status" value="1"/>
</dbReference>
<dbReference type="InterPro" id="IPR036388">
    <property type="entry name" value="WH-like_DNA-bd_sf"/>
</dbReference>
<organism evidence="2 3">
    <name type="scientific">Amycolatopsis umgeniensis</name>
    <dbReference type="NCBI Taxonomy" id="336628"/>
    <lineage>
        <taxon>Bacteria</taxon>
        <taxon>Bacillati</taxon>
        <taxon>Actinomycetota</taxon>
        <taxon>Actinomycetes</taxon>
        <taxon>Pseudonocardiales</taxon>
        <taxon>Pseudonocardiaceae</taxon>
        <taxon>Amycolatopsis</taxon>
    </lineage>
</organism>
<dbReference type="EMBL" id="JACHMX010000001">
    <property type="protein sequence ID" value="MBB5853580.1"/>
    <property type="molecule type" value="Genomic_DNA"/>
</dbReference>
<dbReference type="PROSITE" id="PS50921">
    <property type="entry name" value="ANTAR"/>
    <property type="match status" value="1"/>
</dbReference>
<sequence>MIEAERARADRAAGIAWRHERLMATAAESMRSFHQRMVKLHQATEIRHRVAAELHAGYLEAVGAARSQEPPTLPPAFMTAVAKTAGIPSLAVTLYCSDGSEAAVVTSDSVAVKAHDFEYLFGEGPSWMASGSLAALNVYGQSALERRWPEFGSAARDLGVHAVVAARLGTAAVPVGILTAYRPEPEPDAEMARSVRVIAEALTTTALHPDTRIDSEDGLPAHPLFDDIDLRVAVHQATGMVMAAHDCGAPDALAMIRAHAFAQDENVTEVAQAIVSRTSSLS</sequence>
<dbReference type="SMART" id="SM01012">
    <property type="entry name" value="ANTAR"/>
    <property type="match status" value="1"/>
</dbReference>
<feature type="domain" description="ANTAR" evidence="1">
    <location>
        <begin position="214"/>
        <end position="275"/>
    </location>
</feature>
<dbReference type="RefSeq" id="WP_343072097.1">
    <property type="nucleotide sequence ID" value="NZ_JACHMX010000001.1"/>
</dbReference>
<keyword evidence="3" id="KW-1185">Reference proteome</keyword>
<comment type="caution">
    <text evidence="2">The sequence shown here is derived from an EMBL/GenBank/DDBJ whole genome shotgun (WGS) entry which is preliminary data.</text>
</comment>
<name>A0A841B3Z3_9PSEU</name>
<dbReference type="GO" id="GO:0003723">
    <property type="term" value="F:RNA binding"/>
    <property type="evidence" value="ECO:0007669"/>
    <property type="project" value="InterPro"/>
</dbReference>
<dbReference type="InterPro" id="IPR005561">
    <property type="entry name" value="ANTAR"/>
</dbReference>